<dbReference type="PANTHER" id="PTHR16469">
    <property type="entry name" value="UBIQUITIN-ASSOCIATED AND SH3 DOMAIN-CONTAINING BA-RELATED"/>
    <property type="match status" value="1"/>
</dbReference>
<comment type="caution">
    <text evidence="2">The sequence shown here is derived from an EMBL/GenBank/DDBJ whole genome shotgun (WGS) entry which is preliminary data.</text>
</comment>
<dbReference type="SUPFAM" id="SSF53254">
    <property type="entry name" value="Phosphoglycerate mutase-like"/>
    <property type="match status" value="1"/>
</dbReference>
<dbReference type="Gene3D" id="3.40.50.1240">
    <property type="entry name" value="Phosphoglycerate mutase-like"/>
    <property type="match status" value="1"/>
</dbReference>
<name>A0AAW1S522_9CHLO</name>
<sequence>MPIATGNRVAAVAEAPPPVDEIDPEWVKTTARPFDPPLTEKGEEQARSVAEQLKKYDIQQVYISPFYRCIQTARLCTEGLKIPPERWTVSVAVCEFLNPMILVKKGGKLPAGHIQSWFWERGNLKDSLSLKLPPHIASKVKVGQTEFKRYPENLLNSRVRYGRAFQDIADEAQGNVLIVTHGDAVNSSVSRLRPWAIVHPVHHTGFTAAYRDEKEDGGWGPWHLESKSGENGVWWYEQLRPAFSLYHGAKGVVSAACRLVPFRQHVHSEPVCEPIAKK</sequence>
<keyword evidence="3" id="KW-1185">Reference proteome</keyword>
<evidence type="ECO:0000256" key="1">
    <source>
        <dbReference type="SAM" id="MobiDB-lite"/>
    </source>
</evidence>
<reference evidence="2 3" key="1">
    <citation type="journal article" date="2024" name="Nat. Commun.">
        <title>Phylogenomics reveals the evolutionary origins of lichenization in chlorophyte algae.</title>
        <authorList>
            <person name="Puginier C."/>
            <person name="Libourel C."/>
            <person name="Otte J."/>
            <person name="Skaloud P."/>
            <person name="Haon M."/>
            <person name="Grisel S."/>
            <person name="Petersen M."/>
            <person name="Berrin J.G."/>
            <person name="Delaux P.M."/>
            <person name="Dal Grande F."/>
            <person name="Keller J."/>
        </authorList>
    </citation>
    <scope>NUCLEOTIDE SEQUENCE [LARGE SCALE GENOMIC DNA]</scope>
    <source>
        <strain evidence="2 3">SAG 245.80</strain>
    </source>
</reference>
<dbReference type="Proteomes" id="UP001445335">
    <property type="component" value="Unassembled WGS sequence"/>
</dbReference>
<dbReference type="CDD" id="cd07067">
    <property type="entry name" value="HP_PGM_like"/>
    <property type="match status" value="1"/>
</dbReference>
<gene>
    <name evidence="2" type="ORF">WJX81_002154</name>
</gene>
<evidence type="ECO:0000313" key="3">
    <source>
        <dbReference type="Proteomes" id="UP001445335"/>
    </source>
</evidence>
<dbReference type="AlphaFoldDB" id="A0AAW1S522"/>
<dbReference type="InterPro" id="IPR013078">
    <property type="entry name" value="His_Pase_superF_clade-1"/>
</dbReference>
<dbReference type="InterPro" id="IPR029033">
    <property type="entry name" value="His_PPase_superfam"/>
</dbReference>
<protein>
    <recommendedName>
        <fullName evidence="4">Phosphoglycerate mutase</fullName>
    </recommendedName>
</protein>
<dbReference type="Pfam" id="PF00300">
    <property type="entry name" value="His_Phos_1"/>
    <property type="match status" value="1"/>
</dbReference>
<proteinExistence type="predicted"/>
<dbReference type="EMBL" id="JALJOU010000012">
    <property type="protein sequence ID" value="KAK9840748.1"/>
    <property type="molecule type" value="Genomic_DNA"/>
</dbReference>
<evidence type="ECO:0008006" key="4">
    <source>
        <dbReference type="Google" id="ProtNLM"/>
    </source>
</evidence>
<dbReference type="PANTHER" id="PTHR16469:SF27">
    <property type="entry name" value="UBIQUITIN-ASSOCIATED AND SH3 DOMAIN-CONTAINING BA-RELATED"/>
    <property type="match status" value="1"/>
</dbReference>
<feature type="region of interest" description="Disordered" evidence="1">
    <location>
        <begin position="1"/>
        <end position="24"/>
    </location>
</feature>
<dbReference type="InterPro" id="IPR051710">
    <property type="entry name" value="Phosphatase_SH3-domain"/>
</dbReference>
<organism evidence="2 3">
    <name type="scientific">Elliptochloris bilobata</name>
    <dbReference type="NCBI Taxonomy" id="381761"/>
    <lineage>
        <taxon>Eukaryota</taxon>
        <taxon>Viridiplantae</taxon>
        <taxon>Chlorophyta</taxon>
        <taxon>core chlorophytes</taxon>
        <taxon>Trebouxiophyceae</taxon>
        <taxon>Trebouxiophyceae incertae sedis</taxon>
        <taxon>Elliptochloris clade</taxon>
        <taxon>Elliptochloris</taxon>
    </lineage>
</organism>
<accession>A0AAW1S522</accession>
<evidence type="ECO:0000313" key="2">
    <source>
        <dbReference type="EMBL" id="KAK9840748.1"/>
    </source>
</evidence>